<dbReference type="InterPro" id="IPR038765">
    <property type="entry name" value="Papain-like_cys_pep_sf"/>
</dbReference>
<accession>A0A3N0E6K6</accession>
<evidence type="ECO:0000313" key="7">
    <source>
        <dbReference type="EMBL" id="RNL83476.1"/>
    </source>
</evidence>
<keyword evidence="8" id="KW-1185">Reference proteome</keyword>
<dbReference type="EMBL" id="RJMB01000016">
    <property type="protein sequence ID" value="RNL83476.1"/>
    <property type="molecule type" value="Genomic_DNA"/>
</dbReference>
<proteinExistence type="inferred from homology"/>
<feature type="region of interest" description="Disordered" evidence="5">
    <location>
        <begin position="48"/>
        <end position="113"/>
    </location>
</feature>
<evidence type="ECO:0000256" key="1">
    <source>
        <dbReference type="ARBA" id="ARBA00007074"/>
    </source>
</evidence>
<keyword evidence="2" id="KW-0645">Protease</keyword>
<sequence>MGNVTDNACVRRFAEAGRRGSLVSRRVRSCAGSTVAFAVAFTAFGAPAWADPEPNVQDRPPPDIRVPGAGGQPSSRSSEDRHEDPSSPPVGDTADLGRDAEVEPAGEPRSREYFAVLPETVPKSTVEAVRGLAGVESAEVVDAAEVQVDGESTKMLGVDPSGFRNYAPEPSAESDGIWRGIAEGRIALSEDAGSQRDLEVGDDVEIAGGNGTLTREVWAHATSGISGIDAVTSREVTADLGFPEGNALVVSAPDTDLAELRDELTDTLGEDVSLQLLAEDPEAAPSEPGGAPVGESTVEDMISAAESQIGVPYVWGGETPQSGFDCSGLVQWAFAQTGVSVPRVTHDQWWAGTHVDYADAERGDLIFWRNDPTAPDYISHVAIYLGDGMMLEAPRSGMNVHVTDVRTTNMAGVVRVHTSD</sequence>
<evidence type="ECO:0000256" key="4">
    <source>
        <dbReference type="ARBA" id="ARBA00022807"/>
    </source>
</evidence>
<name>A0A3N0E6K6_9ACTN</name>
<keyword evidence="4" id="KW-0788">Thiol protease</keyword>
<dbReference type="PANTHER" id="PTHR47359:SF3">
    <property type="entry name" value="NLP_P60 DOMAIN-CONTAINING PROTEIN-RELATED"/>
    <property type="match status" value="1"/>
</dbReference>
<organism evidence="7 8">
    <name type="scientific">Halostreptopolyspora alba</name>
    <dbReference type="NCBI Taxonomy" id="2487137"/>
    <lineage>
        <taxon>Bacteria</taxon>
        <taxon>Bacillati</taxon>
        <taxon>Actinomycetota</taxon>
        <taxon>Actinomycetes</taxon>
        <taxon>Streptosporangiales</taxon>
        <taxon>Nocardiopsidaceae</taxon>
        <taxon>Halostreptopolyspora</taxon>
    </lineage>
</organism>
<dbReference type="AlphaFoldDB" id="A0A3N0E6K6"/>
<dbReference type="OrthoDB" id="5244330at2"/>
<evidence type="ECO:0000256" key="3">
    <source>
        <dbReference type="ARBA" id="ARBA00022801"/>
    </source>
</evidence>
<gene>
    <name evidence="7" type="ORF">EFW17_15845</name>
</gene>
<dbReference type="GO" id="GO:0008234">
    <property type="term" value="F:cysteine-type peptidase activity"/>
    <property type="evidence" value="ECO:0007669"/>
    <property type="project" value="UniProtKB-KW"/>
</dbReference>
<comment type="caution">
    <text evidence="7">The sequence shown here is derived from an EMBL/GenBank/DDBJ whole genome shotgun (WGS) entry which is preliminary data.</text>
</comment>
<evidence type="ECO:0000313" key="8">
    <source>
        <dbReference type="Proteomes" id="UP000269198"/>
    </source>
</evidence>
<feature type="domain" description="NlpC/P60" evidence="6">
    <location>
        <begin position="295"/>
        <end position="420"/>
    </location>
</feature>
<dbReference type="Pfam" id="PF00877">
    <property type="entry name" value="NLPC_P60"/>
    <property type="match status" value="1"/>
</dbReference>
<evidence type="ECO:0000256" key="5">
    <source>
        <dbReference type="SAM" id="MobiDB-lite"/>
    </source>
</evidence>
<dbReference type="GO" id="GO:0006508">
    <property type="term" value="P:proteolysis"/>
    <property type="evidence" value="ECO:0007669"/>
    <property type="project" value="UniProtKB-KW"/>
</dbReference>
<dbReference type="Gene3D" id="3.90.1720.10">
    <property type="entry name" value="endopeptidase domain like (from Nostoc punctiforme)"/>
    <property type="match status" value="1"/>
</dbReference>
<dbReference type="InterPro" id="IPR051794">
    <property type="entry name" value="PG_Endopeptidase_C40"/>
</dbReference>
<feature type="compositionally biased region" description="Basic and acidic residues" evidence="5">
    <location>
        <begin position="95"/>
        <end position="112"/>
    </location>
</feature>
<dbReference type="PROSITE" id="PS51935">
    <property type="entry name" value="NLPC_P60"/>
    <property type="match status" value="1"/>
</dbReference>
<dbReference type="SUPFAM" id="SSF54001">
    <property type="entry name" value="Cysteine proteinases"/>
    <property type="match status" value="1"/>
</dbReference>
<dbReference type="Proteomes" id="UP000269198">
    <property type="component" value="Unassembled WGS sequence"/>
</dbReference>
<protein>
    <submittedName>
        <fullName evidence="7">Peptidoglycan endopeptidase</fullName>
    </submittedName>
</protein>
<keyword evidence="3" id="KW-0378">Hydrolase</keyword>
<evidence type="ECO:0000256" key="2">
    <source>
        <dbReference type="ARBA" id="ARBA00022670"/>
    </source>
</evidence>
<dbReference type="InterPro" id="IPR000064">
    <property type="entry name" value="NLP_P60_dom"/>
</dbReference>
<comment type="similarity">
    <text evidence="1">Belongs to the peptidase C40 family.</text>
</comment>
<dbReference type="PANTHER" id="PTHR47359">
    <property type="entry name" value="PEPTIDOGLYCAN DL-ENDOPEPTIDASE CWLO"/>
    <property type="match status" value="1"/>
</dbReference>
<evidence type="ECO:0000259" key="6">
    <source>
        <dbReference type="PROSITE" id="PS51935"/>
    </source>
</evidence>
<reference evidence="7 8" key="1">
    <citation type="submission" date="2018-11" db="EMBL/GenBank/DDBJ databases">
        <title>The genome draft of YIM 96095.</title>
        <authorList>
            <person name="Tang S.-K."/>
            <person name="Chunyu W.-X."/>
            <person name="Feng Y.-Z."/>
        </authorList>
    </citation>
    <scope>NUCLEOTIDE SEQUENCE [LARGE SCALE GENOMIC DNA]</scope>
    <source>
        <strain evidence="7 8">YIM 96095</strain>
    </source>
</reference>